<evidence type="ECO:0000313" key="1">
    <source>
        <dbReference type="EMBL" id="JAP14812.1"/>
    </source>
</evidence>
<reference evidence="1" key="1">
    <citation type="submission" date="2015-12" db="EMBL/GenBank/DDBJ databases">
        <title>Gene expression during late stages of embryo sac development: a critical building block for successful pollen-pistil interactions.</title>
        <authorList>
            <person name="Liu Y."/>
            <person name="Joly V."/>
            <person name="Sabar M."/>
            <person name="Matton D.P."/>
        </authorList>
    </citation>
    <scope>NUCLEOTIDE SEQUENCE</scope>
</reference>
<sequence length="66" mass="7758">MDILIQLEKYNKMKKIQVYQGIICNDLTAHMFREIHKDNRNYNIPSYRQPSAVQMCTTSSIIHGNT</sequence>
<name>A0A0V0H343_SOLCH</name>
<dbReference type="AlphaFoldDB" id="A0A0V0H343"/>
<proteinExistence type="predicted"/>
<organism evidence="1">
    <name type="scientific">Solanum chacoense</name>
    <name type="common">Chaco potato</name>
    <dbReference type="NCBI Taxonomy" id="4108"/>
    <lineage>
        <taxon>Eukaryota</taxon>
        <taxon>Viridiplantae</taxon>
        <taxon>Streptophyta</taxon>
        <taxon>Embryophyta</taxon>
        <taxon>Tracheophyta</taxon>
        <taxon>Spermatophyta</taxon>
        <taxon>Magnoliopsida</taxon>
        <taxon>eudicotyledons</taxon>
        <taxon>Gunneridae</taxon>
        <taxon>Pentapetalae</taxon>
        <taxon>asterids</taxon>
        <taxon>lamiids</taxon>
        <taxon>Solanales</taxon>
        <taxon>Solanaceae</taxon>
        <taxon>Solanoideae</taxon>
        <taxon>Solaneae</taxon>
        <taxon>Solanum</taxon>
    </lineage>
</organism>
<dbReference type="EMBL" id="GEDG01026035">
    <property type="protein sequence ID" value="JAP14812.1"/>
    <property type="molecule type" value="Transcribed_RNA"/>
</dbReference>
<protein>
    <submittedName>
        <fullName evidence="1">Putative ovule protein</fullName>
    </submittedName>
</protein>
<accession>A0A0V0H343</accession>